<dbReference type="InterPro" id="IPR011009">
    <property type="entry name" value="Kinase-like_dom_sf"/>
</dbReference>
<feature type="repeat" description="WD" evidence="10">
    <location>
        <begin position="1397"/>
        <end position="1419"/>
    </location>
</feature>
<dbReference type="GO" id="GO:0005524">
    <property type="term" value="F:ATP binding"/>
    <property type="evidence" value="ECO:0007669"/>
    <property type="project" value="UniProtKB-KW"/>
</dbReference>
<dbReference type="GO" id="GO:0034272">
    <property type="term" value="C:phosphatidylinositol 3-kinase complex, class III, type II"/>
    <property type="evidence" value="ECO:0007669"/>
    <property type="project" value="TreeGrafter"/>
</dbReference>
<dbReference type="EC" id="2.7.11.1" evidence="1"/>
<dbReference type="SUPFAM" id="SSF50978">
    <property type="entry name" value="WD40 repeat-like"/>
    <property type="match status" value="1"/>
</dbReference>
<dbReference type="Proteomes" id="UP001211065">
    <property type="component" value="Unassembled WGS sequence"/>
</dbReference>
<keyword evidence="7 12" id="KW-0418">Kinase</keyword>
<evidence type="ECO:0000259" key="11">
    <source>
        <dbReference type="PROSITE" id="PS50011"/>
    </source>
</evidence>
<dbReference type="GO" id="GO:0006623">
    <property type="term" value="P:protein targeting to vacuole"/>
    <property type="evidence" value="ECO:0007669"/>
    <property type="project" value="TreeGrafter"/>
</dbReference>
<proteinExistence type="predicted"/>
<dbReference type="GO" id="GO:0004674">
    <property type="term" value="F:protein serine/threonine kinase activity"/>
    <property type="evidence" value="ECO:0007669"/>
    <property type="project" value="UniProtKB-KW"/>
</dbReference>
<dbReference type="SMART" id="SM00320">
    <property type="entry name" value="WD40"/>
    <property type="match status" value="5"/>
</dbReference>
<dbReference type="Gene3D" id="1.25.10.10">
    <property type="entry name" value="Leucine-rich Repeat Variant"/>
    <property type="match status" value="2"/>
</dbReference>
<evidence type="ECO:0000256" key="9">
    <source>
        <dbReference type="PROSITE-ProRule" id="PRU00103"/>
    </source>
</evidence>
<dbReference type="PROSITE" id="PS00678">
    <property type="entry name" value="WD_REPEATS_1"/>
    <property type="match status" value="1"/>
</dbReference>
<dbReference type="InterPro" id="IPR001680">
    <property type="entry name" value="WD40_rpt"/>
</dbReference>
<feature type="repeat" description="HEAT" evidence="9">
    <location>
        <begin position="473"/>
        <end position="505"/>
    </location>
</feature>
<keyword evidence="6" id="KW-0547">Nucleotide-binding</keyword>
<dbReference type="FunFam" id="1.10.510.10:FF:000497">
    <property type="entry name" value="Phosphoinositide 3-kinase regulatory subunit"/>
    <property type="match status" value="1"/>
</dbReference>
<evidence type="ECO:0000256" key="8">
    <source>
        <dbReference type="ARBA" id="ARBA00022840"/>
    </source>
</evidence>
<feature type="domain" description="Protein kinase" evidence="11">
    <location>
        <begin position="24"/>
        <end position="294"/>
    </location>
</feature>
<feature type="repeat" description="WD" evidence="10">
    <location>
        <begin position="1100"/>
        <end position="1132"/>
    </location>
</feature>
<dbReference type="EMBL" id="JADGJW010000190">
    <property type="protein sequence ID" value="KAJ3222135.1"/>
    <property type="molecule type" value="Genomic_DNA"/>
</dbReference>
<accession>A0AAD5U5E7</accession>
<dbReference type="InterPro" id="IPR036322">
    <property type="entry name" value="WD40_repeat_dom_sf"/>
</dbReference>
<dbReference type="PANTHER" id="PTHR17583:SF0">
    <property type="entry name" value="PHOSPHOINOSITIDE 3-KINASE REGULATORY SUBUNIT 4"/>
    <property type="match status" value="1"/>
</dbReference>
<keyword evidence="4" id="KW-0808">Transferase</keyword>
<keyword evidence="2" id="KW-0723">Serine/threonine-protein kinase</keyword>
<dbReference type="InterPro" id="IPR015943">
    <property type="entry name" value="WD40/YVTN_repeat-like_dom_sf"/>
</dbReference>
<dbReference type="GO" id="GO:0045324">
    <property type="term" value="P:late endosome to vacuole transport"/>
    <property type="evidence" value="ECO:0007669"/>
    <property type="project" value="InterPro"/>
</dbReference>
<evidence type="ECO:0000256" key="10">
    <source>
        <dbReference type="PROSITE-ProRule" id="PRU00221"/>
    </source>
</evidence>
<sequence length="1525" mass="170845">MGNAVSTTSSSPWSTINVSELKDFQYEKSLGTGRFLKTVKALKLKDGDVVVKVFVKHTANFDLKPYKDQLINEKNLLQNVTNVFSYQNIWETEKAGYLIRQYFLNNLYDRISTRPFLSVIEKKWITFQMISGIAGAHSCDVFHGDLKTENVVVTSWNWVYVTDFSSFKPVLLPEDNPSDFSFFFDTSSRRTCYLAPERFYAKVDANTFENASLSPEMDIFSLGCSIAEIFLEGKPLFNLSQLLRYRRGEYNPIHEIEKIGDEHIQTLIVSMINIDPKNRLSASEYLRNWKNKLFPSYFYDFLHDYVKEVLDTQTSNLIPTEEINTFDADLKIDKIFLEFDQIVNGLGMEDVFMEVNDFIPQDFATSESILPLNLSIPNIKINLSKVMKSTNGDGCVILTTLILTSIRNVIYPSSKIKAIELLLAFSSQINESIQLDRIIPFLVLLFYDENALVRLSRVESITNADAFIFPEYIIPNLKHLLNDEEVFVRSTLAYCLPLLAETASRYLQLAQLLEINISVDGSIGQVTFDASLMDLQLMIKEFVEVLLIDKDSIVKRALLSEIPRLAIFFGKQKSNDLLLSHMITYLNDVDWMLRSAFLESIVGIGAFIGTQSLEMFILPILKQAIADAEECVVEKVLSCLTSLSELGLLQKGTLKELMSLIIPLLCHPNNWIKFGAITFVSCFSQKYPLDMRCIYLPMIKPFLKENIIEVNAASLLENLYDEFFKPIRNSQASKAIKVNSDFAAPSSKINELVMSDDEKEMLISMKDYILKVSKSGASRNSSRDSNLPWIYSAQLNSSSKFIPLKNLGVELNTTFLTPNKNCKNETGFPVSQPDSVHTRLSRVASETNIRHSESTLSLRRLSAIAIPSRTRLSNASSSHVNNNQNLRKLSNSISTPDMNARATSPVSFGNNSLEVSSSANENFHSARSSSPLEDAFAASTSLRTSSSSANLFSSTPLSFGKSKVVPPLTFDGENILATIDIHGKLNSDTSSVNTSLSVVDLSDKTNIRSCLKNPVHGKVPYIYKLLEKKTQELVPVPIDELGPKVKFSHQSSLVLLNQRKIKLNASLSNSNLLSPQQQYQQQQELDLKNWRPKGKLISHLSEHRGAINQLSLSPDEKFFVSGGNDGFVKIWDCRRLEKNPVNKSTLSLSGQGGKIKCVNFCESSHSIITGSTNGSIHLCRIELIDSSRYNETTFQKIALDDEDFPVAIDHANIGSTCGVDLRSMKKTLNFESNPQFGALTSLLVDPKRNWLLTGSACGVFQLWDLRFHLLLRTWAHPSLSRINKLSIFSGSGIKQGRGFLAAVEGISEVSAWDLESGDCKEVWCVAGNTAGRSVNFEKDLNKYYENGIKPIYPAEPQNGFKYSQFPPRNLSTGNSLPMRPKLNGIKAVLQPFDLPILIAAGSDRKIRLWDLKNNDSSRVVAGLDKDEGTPKFSTQQFRNVTFNFEFNQPNSFSSPNNLNSNVVLSPRQKGAGLSFNTSVGQNQNTKTYTQSDTYCFGSITDLIVTQIPYPLVIGSSFDGVINVWR</sequence>
<dbReference type="InterPro" id="IPR045162">
    <property type="entry name" value="Vps15-like"/>
</dbReference>
<dbReference type="GO" id="GO:0016236">
    <property type="term" value="P:macroautophagy"/>
    <property type="evidence" value="ECO:0007669"/>
    <property type="project" value="InterPro"/>
</dbReference>
<dbReference type="Pfam" id="PF00400">
    <property type="entry name" value="WD40"/>
    <property type="match status" value="1"/>
</dbReference>
<gene>
    <name evidence="12" type="primary">VPS15</name>
    <name evidence="12" type="ORF">HK099_002675</name>
</gene>
<organism evidence="12 13">
    <name type="scientific">Clydaea vesicula</name>
    <dbReference type="NCBI Taxonomy" id="447962"/>
    <lineage>
        <taxon>Eukaryota</taxon>
        <taxon>Fungi</taxon>
        <taxon>Fungi incertae sedis</taxon>
        <taxon>Chytridiomycota</taxon>
        <taxon>Chytridiomycota incertae sedis</taxon>
        <taxon>Chytridiomycetes</taxon>
        <taxon>Lobulomycetales</taxon>
        <taxon>Lobulomycetaceae</taxon>
        <taxon>Clydaea</taxon>
    </lineage>
</organism>
<dbReference type="GO" id="GO:0005770">
    <property type="term" value="C:late endosome"/>
    <property type="evidence" value="ECO:0007669"/>
    <property type="project" value="TreeGrafter"/>
</dbReference>
<dbReference type="InterPro" id="IPR016024">
    <property type="entry name" value="ARM-type_fold"/>
</dbReference>
<dbReference type="PROSITE" id="PS50011">
    <property type="entry name" value="PROTEIN_KINASE_DOM"/>
    <property type="match status" value="1"/>
</dbReference>
<dbReference type="InterPro" id="IPR008271">
    <property type="entry name" value="Ser/Thr_kinase_AS"/>
</dbReference>
<dbReference type="InterPro" id="IPR055231">
    <property type="entry name" value="2AA_helical"/>
</dbReference>
<dbReference type="Gene3D" id="2.130.10.10">
    <property type="entry name" value="YVTN repeat-like/Quinoprotein amine dehydrogenase"/>
    <property type="match status" value="2"/>
</dbReference>
<keyword evidence="8" id="KW-0067">ATP-binding</keyword>
<evidence type="ECO:0000313" key="12">
    <source>
        <dbReference type="EMBL" id="KAJ3222135.1"/>
    </source>
</evidence>
<comment type="caution">
    <text evidence="12">The sequence shown here is derived from an EMBL/GenBank/DDBJ whole genome shotgun (WGS) entry which is preliminary data.</text>
</comment>
<protein>
    <recommendedName>
        <fullName evidence="1">non-specific serine/threonine protein kinase</fullName>
        <ecNumber evidence="1">2.7.11.1</ecNumber>
    </recommendedName>
</protein>
<dbReference type="GO" id="GO:0071561">
    <property type="term" value="C:nucleus-vacuole junction"/>
    <property type="evidence" value="ECO:0007669"/>
    <property type="project" value="TreeGrafter"/>
</dbReference>
<dbReference type="InterPro" id="IPR019775">
    <property type="entry name" value="WD40_repeat_CS"/>
</dbReference>
<keyword evidence="3 10" id="KW-0853">WD repeat</keyword>
<dbReference type="PROSITE" id="PS00108">
    <property type="entry name" value="PROTEIN_KINASE_ST"/>
    <property type="match status" value="1"/>
</dbReference>
<evidence type="ECO:0000256" key="1">
    <source>
        <dbReference type="ARBA" id="ARBA00012513"/>
    </source>
</evidence>
<evidence type="ECO:0000256" key="5">
    <source>
        <dbReference type="ARBA" id="ARBA00022737"/>
    </source>
</evidence>
<dbReference type="CDD" id="cd13980">
    <property type="entry name" value="STKc_Vps15"/>
    <property type="match status" value="1"/>
</dbReference>
<dbReference type="PROSITE" id="PS50294">
    <property type="entry name" value="WD_REPEATS_REGION"/>
    <property type="match status" value="1"/>
</dbReference>
<dbReference type="Gene3D" id="1.10.510.10">
    <property type="entry name" value="Transferase(Phosphotransferase) domain 1"/>
    <property type="match status" value="1"/>
</dbReference>
<evidence type="ECO:0000313" key="13">
    <source>
        <dbReference type="Proteomes" id="UP001211065"/>
    </source>
</evidence>
<evidence type="ECO:0000256" key="7">
    <source>
        <dbReference type="ARBA" id="ARBA00022777"/>
    </source>
</evidence>
<dbReference type="InterPro" id="IPR011989">
    <property type="entry name" value="ARM-like"/>
</dbReference>
<dbReference type="SMART" id="SM00220">
    <property type="entry name" value="S_TKc"/>
    <property type="match status" value="1"/>
</dbReference>
<dbReference type="SUPFAM" id="SSF48371">
    <property type="entry name" value="ARM repeat"/>
    <property type="match status" value="1"/>
</dbReference>
<evidence type="ECO:0000256" key="4">
    <source>
        <dbReference type="ARBA" id="ARBA00022679"/>
    </source>
</evidence>
<evidence type="ECO:0000256" key="6">
    <source>
        <dbReference type="ARBA" id="ARBA00022741"/>
    </source>
</evidence>
<dbReference type="PANTHER" id="PTHR17583">
    <property type="entry name" value="PHOSPHOINOSITIDE 3-KINASE REGULATORY SUBUNIT 4"/>
    <property type="match status" value="1"/>
</dbReference>
<dbReference type="PROSITE" id="PS50077">
    <property type="entry name" value="HEAT_REPEAT"/>
    <property type="match status" value="1"/>
</dbReference>
<dbReference type="SUPFAM" id="SSF56112">
    <property type="entry name" value="Protein kinase-like (PK-like)"/>
    <property type="match status" value="1"/>
</dbReference>
<dbReference type="Pfam" id="PF00069">
    <property type="entry name" value="Pkinase"/>
    <property type="match status" value="1"/>
</dbReference>
<dbReference type="Pfam" id="PF22956">
    <property type="entry name" value="VPS15-like_hel"/>
    <property type="match status" value="1"/>
</dbReference>
<evidence type="ECO:0000256" key="2">
    <source>
        <dbReference type="ARBA" id="ARBA00022527"/>
    </source>
</evidence>
<name>A0AAD5U5E7_9FUNG</name>
<evidence type="ECO:0000256" key="3">
    <source>
        <dbReference type="ARBA" id="ARBA00022574"/>
    </source>
</evidence>
<dbReference type="PROSITE" id="PS50082">
    <property type="entry name" value="WD_REPEATS_2"/>
    <property type="match status" value="2"/>
</dbReference>
<dbReference type="GO" id="GO:0034271">
    <property type="term" value="C:phosphatidylinositol 3-kinase complex, class III, type I"/>
    <property type="evidence" value="ECO:0007669"/>
    <property type="project" value="TreeGrafter"/>
</dbReference>
<dbReference type="InterPro" id="IPR021133">
    <property type="entry name" value="HEAT_type_2"/>
</dbReference>
<keyword evidence="5" id="KW-0677">Repeat</keyword>
<reference evidence="12" key="1">
    <citation type="submission" date="2020-05" db="EMBL/GenBank/DDBJ databases">
        <title>Phylogenomic resolution of chytrid fungi.</title>
        <authorList>
            <person name="Stajich J.E."/>
            <person name="Amses K."/>
            <person name="Simmons R."/>
            <person name="Seto K."/>
            <person name="Myers J."/>
            <person name="Bonds A."/>
            <person name="Quandt C.A."/>
            <person name="Barry K."/>
            <person name="Liu P."/>
            <person name="Grigoriev I."/>
            <person name="Longcore J.E."/>
            <person name="James T.Y."/>
        </authorList>
    </citation>
    <scope>NUCLEOTIDE SEQUENCE</scope>
    <source>
        <strain evidence="12">JEL0476</strain>
    </source>
</reference>
<dbReference type="InterPro" id="IPR000719">
    <property type="entry name" value="Prot_kinase_dom"/>
</dbReference>
<keyword evidence="13" id="KW-1185">Reference proteome</keyword>